<keyword evidence="6" id="KW-0472">Membrane</keyword>
<evidence type="ECO:0000256" key="4">
    <source>
        <dbReference type="ARBA" id="ARBA00022692"/>
    </source>
</evidence>
<comment type="similarity">
    <text evidence="7">Belongs to the fluoride channel Fluc/FEX (TC 1.A.43) family.</text>
</comment>
<dbReference type="InterPro" id="IPR003691">
    <property type="entry name" value="FluC"/>
</dbReference>
<protein>
    <submittedName>
        <fullName evidence="9">Camphor resistance CrcB family protein</fullName>
    </submittedName>
</protein>
<dbReference type="PANTHER" id="PTHR28259">
    <property type="entry name" value="FLUORIDE EXPORT PROTEIN 1-RELATED"/>
    <property type="match status" value="1"/>
</dbReference>
<dbReference type="Pfam" id="PF02537">
    <property type="entry name" value="CRCB"/>
    <property type="match status" value="1"/>
</dbReference>
<dbReference type="STRING" id="4577.A0A1D6GGK0"/>
<dbReference type="GO" id="GO:1903425">
    <property type="term" value="F:fluoride transmembrane transporter activity"/>
    <property type="evidence" value="ECO:0007669"/>
    <property type="project" value="UniProtKB-ARBA"/>
</dbReference>
<evidence type="ECO:0000256" key="6">
    <source>
        <dbReference type="ARBA" id="ARBA00023136"/>
    </source>
</evidence>
<organism evidence="9">
    <name type="scientific">Zea mays</name>
    <name type="common">Maize</name>
    <dbReference type="NCBI Taxonomy" id="4577"/>
    <lineage>
        <taxon>Eukaryota</taxon>
        <taxon>Viridiplantae</taxon>
        <taxon>Streptophyta</taxon>
        <taxon>Embryophyta</taxon>
        <taxon>Tracheophyta</taxon>
        <taxon>Spermatophyta</taxon>
        <taxon>Magnoliopsida</taxon>
        <taxon>Liliopsida</taxon>
        <taxon>Poales</taxon>
        <taxon>Poaceae</taxon>
        <taxon>PACMAD clade</taxon>
        <taxon>Panicoideae</taxon>
        <taxon>Andropogonodae</taxon>
        <taxon>Andropogoneae</taxon>
        <taxon>Tripsacinae</taxon>
        <taxon>Zea</taxon>
    </lineage>
</organism>
<keyword evidence="5" id="KW-1133">Transmembrane helix</keyword>
<evidence type="ECO:0000313" key="9">
    <source>
        <dbReference type="EMBL" id="AQK62678.1"/>
    </source>
</evidence>
<dbReference type="EMBL" id="CM000781">
    <property type="protein sequence ID" value="AQK62678.1"/>
    <property type="molecule type" value="Genomic_DNA"/>
</dbReference>
<evidence type="ECO:0000256" key="7">
    <source>
        <dbReference type="ARBA" id="ARBA00035120"/>
    </source>
</evidence>
<dbReference type="GO" id="GO:0005886">
    <property type="term" value="C:plasma membrane"/>
    <property type="evidence" value="ECO:0007669"/>
    <property type="project" value="UniProtKB-SubCell"/>
</dbReference>
<comment type="function">
    <text evidence="1">Fluoride channel required for the rapid expulsion of cytoplasmic fluoride.</text>
</comment>
<dbReference type="ExpressionAtlas" id="A0A1D6GGK0">
    <property type="expression patterns" value="baseline and differential"/>
</dbReference>
<evidence type="ECO:0000256" key="2">
    <source>
        <dbReference type="ARBA" id="ARBA00004651"/>
    </source>
</evidence>
<evidence type="ECO:0000256" key="5">
    <source>
        <dbReference type="ARBA" id="ARBA00022989"/>
    </source>
</evidence>
<evidence type="ECO:0000256" key="3">
    <source>
        <dbReference type="ARBA" id="ARBA00022475"/>
    </source>
</evidence>
<comment type="catalytic activity">
    <reaction evidence="8">
        <text>fluoride(in) = fluoride(out)</text>
        <dbReference type="Rhea" id="RHEA:76159"/>
        <dbReference type="ChEBI" id="CHEBI:17051"/>
    </reaction>
    <physiologicalReaction direction="left-to-right" evidence="8">
        <dbReference type="Rhea" id="RHEA:76160"/>
    </physiologicalReaction>
</comment>
<accession>A0A1D6GGK0</accession>
<gene>
    <name evidence="9" type="ORF">ZEAMMB73_Zm00001d013213</name>
</gene>
<dbReference type="InParanoid" id="A0A1D6GGK0"/>
<comment type="subcellular location">
    <subcellularLocation>
        <location evidence="2">Cell membrane</location>
        <topology evidence="2">Multi-pass membrane protein</topology>
    </subcellularLocation>
</comment>
<reference evidence="9" key="1">
    <citation type="submission" date="2015-12" db="EMBL/GenBank/DDBJ databases">
        <title>Update maize B73 reference genome by single molecule sequencing technologies.</title>
        <authorList>
            <consortium name="Maize Genome Sequencing Project"/>
            <person name="Ware D."/>
        </authorList>
    </citation>
    <scope>NUCLEOTIDE SEQUENCE</scope>
    <source>
        <tissue evidence="9">Seedling</tissue>
    </source>
</reference>
<evidence type="ECO:0000256" key="1">
    <source>
        <dbReference type="ARBA" id="ARBA00002598"/>
    </source>
</evidence>
<keyword evidence="4" id="KW-0812">Transmembrane</keyword>
<name>A0A1D6GGK0_MAIZE</name>
<dbReference type="SMR" id="A0A1D6GGK0"/>
<keyword evidence="3" id="KW-1003">Cell membrane</keyword>
<dbReference type="AlphaFoldDB" id="A0A1D6GGK0"/>
<evidence type="ECO:0000256" key="8">
    <source>
        <dbReference type="ARBA" id="ARBA00035585"/>
    </source>
</evidence>
<dbReference type="PANTHER" id="PTHR28259:SF1">
    <property type="entry name" value="FLUORIDE EXPORT PROTEIN 1-RELATED"/>
    <property type="match status" value="1"/>
</dbReference>
<proteinExistence type="inferred from homology"/>
<sequence length="137" mass="15204">MAVLAITSKVRSLKWLPTRTLIANVLAASIMAVLAITSKVVDTKRSTTILSGIQLDFLGCLSTMSTFDAEVYTMRRSGQIARTLIYAASTFMLPFLLAQLSSWCPSRMLQAHRHLGQHTNILPHGFLHIIVIFVVLY</sequence>